<dbReference type="SMART" id="SM00242">
    <property type="entry name" value="MYSc"/>
    <property type="match status" value="1"/>
</dbReference>
<evidence type="ECO:0000256" key="2">
    <source>
        <dbReference type="ARBA" id="ARBA00022606"/>
    </source>
</evidence>
<evidence type="ECO:0000256" key="3">
    <source>
        <dbReference type="ARBA" id="ARBA00022741"/>
    </source>
</evidence>
<keyword evidence="3 9" id="KW-0547">Nucleotide-binding</keyword>
<dbReference type="PANTHER" id="PTHR13140:SF845">
    <property type="entry name" value="MYOSIN-LIKE PROTEIN"/>
    <property type="match status" value="1"/>
</dbReference>
<comment type="similarity">
    <text evidence="1">In the C-terminal section; belongs to the TRAFAC class myosin-kinesin ATPase superfamily. Myosin family.</text>
</comment>
<dbReference type="GO" id="GO:0003779">
    <property type="term" value="F:actin binding"/>
    <property type="evidence" value="ECO:0007669"/>
    <property type="project" value="UniProtKB-KW"/>
</dbReference>
<dbReference type="Pfam" id="PF12796">
    <property type="entry name" value="Ank_2"/>
    <property type="match status" value="1"/>
</dbReference>
<feature type="compositionally biased region" description="Low complexity" evidence="11">
    <location>
        <begin position="216"/>
        <end position="238"/>
    </location>
</feature>
<feature type="region of interest" description="Disordered" evidence="11">
    <location>
        <begin position="1912"/>
        <end position="1939"/>
    </location>
</feature>
<dbReference type="GO" id="GO:0003774">
    <property type="term" value="F:cytoskeletal motor activity"/>
    <property type="evidence" value="ECO:0007669"/>
    <property type="project" value="UniProtKB-UniRule"/>
</dbReference>
<dbReference type="Gene3D" id="1.10.10.820">
    <property type="match status" value="1"/>
</dbReference>
<keyword evidence="8" id="KW-0844">Vision</keyword>
<evidence type="ECO:0000256" key="11">
    <source>
        <dbReference type="SAM" id="MobiDB-lite"/>
    </source>
</evidence>
<comment type="similarity">
    <text evidence="9">Belongs to the TRAFAC class myosin-kinesin ATPase superfamily. Myosin family.</text>
</comment>
<feature type="region of interest" description="Disordered" evidence="11">
    <location>
        <begin position="216"/>
        <end position="250"/>
    </location>
</feature>
<feature type="binding site" evidence="9">
    <location>
        <begin position="318"/>
        <end position="325"/>
    </location>
    <ligand>
        <name>ATP</name>
        <dbReference type="ChEBI" id="CHEBI:30616"/>
    </ligand>
</feature>
<evidence type="ECO:0000256" key="1">
    <source>
        <dbReference type="ARBA" id="ARBA00006998"/>
    </source>
</evidence>
<dbReference type="Gene3D" id="1.20.120.720">
    <property type="entry name" value="Myosin VI head, motor domain, U50 subdomain"/>
    <property type="match status" value="1"/>
</dbReference>
<dbReference type="Proteomes" id="UP001530400">
    <property type="component" value="Unassembled WGS sequence"/>
</dbReference>
<evidence type="ECO:0000313" key="15">
    <source>
        <dbReference type="Proteomes" id="UP001530400"/>
    </source>
</evidence>
<evidence type="ECO:0000256" key="5">
    <source>
        <dbReference type="ARBA" id="ARBA00023123"/>
    </source>
</evidence>
<dbReference type="InterPro" id="IPR000719">
    <property type="entry name" value="Prot_kinase_dom"/>
</dbReference>
<feature type="domain" description="Protein kinase" evidence="12">
    <location>
        <begin position="1928"/>
        <end position="2212"/>
    </location>
</feature>
<dbReference type="PRINTS" id="PR00193">
    <property type="entry name" value="MYOSINHEAVY"/>
</dbReference>
<dbReference type="InterPro" id="IPR000048">
    <property type="entry name" value="IQ_motif_EF-hand-BS"/>
</dbReference>
<dbReference type="GO" id="GO:0016459">
    <property type="term" value="C:myosin complex"/>
    <property type="evidence" value="ECO:0007669"/>
    <property type="project" value="UniProtKB-KW"/>
</dbReference>
<reference evidence="14 15" key="1">
    <citation type="submission" date="2024-10" db="EMBL/GenBank/DDBJ databases">
        <title>Updated reference genomes for cyclostephanoid diatoms.</title>
        <authorList>
            <person name="Roberts W.R."/>
            <person name="Alverson A.J."/>
        </authorList>
    </citation>
    <scope>NUCLEOTIDE SEQUENCE [LARGE SCALE GENOMIC DNA]</scope>
    <source>
        <strain evidence="14 15">AJA010-31</strain>
    </source>
</reference>
<dbReference type="SMART" id="SM00248">
    <property type="entry name" value="ANK"/>
    <property type="match status" value="6"/>
</dbReference>
<evidence type="ECO:0000256" key="9">
    <source>
        <dbReference type="PROSITE-ProRule" id="PRU00782"/>
    </source>
</evidence>
<dbReference type="InterPro" id="IPR002110">
    <property type="entry name" value="Ankyrin_rpt"/>
</dbReference>
<organism evidence="14 15">
    <name type="scientific">Cyclotella atomus</name>
    <dbReference type="NCBI Taxonomy" id="382360"/>
    <lineage>
        <taxon>Eukaryota</taxon>
        <taxon>Sar</taxon>
        <taxon>Stramenopiles</taxon>
        <taxon>Ochrophyta</taxon>
        <taxon>Bacillariophyta</taxon>
        <taxon>Coscinodiscophyceae</taxon>
        <taxon>Thalassiosirophycidae</taxon>
        <taxon>Stephanodiscales</taxon>
        <taxon>Stephanodiscaceae</taxon>
        <taxon>Cyclotella</taxon>
    </lineage>
</organism>
<dbReference type="SUPFAM" id="SSF48403">
    <property type="entry name" value="Ankyrin repeat"/>
    <property type="match status" value="1"/>
</dbReference>
<sequence length="2230" mass="250811">MEEGSHVWLRTDKSQWGWVPARIVKKEIVCQAADKDDDDEDTSGQQVLQLTLVDDFASLSPNEQYFNVLSSTSGYGRQISGMLEQQQKSSSPSSFSTQITMSLNQSHNDHPDIKLRNMPASHSSASLLFASSASNPPTIIHDTITGGVDDLIGLTHLHEPAILHALRLRYAADIIYTSTGPILLAINPFKSMEGVYCDTLMGLYRRQGEEKLSSIGIIGGNSRSMPTSPTSNPTSPRHTNGDITDNNGTPIPSIYLHRPNNGKLPPHVYQTADDAYRSMMRGIEMESFLKRSKGRGGKNKSGKEMMEMPTNQSILVSGESGAGKTVTTKIVLNYFAVLSRKLHEELEMKNEILQSTHSGNGSKKDSASIEQQVLQSNPILEAFGNARTMRNDNSSRFGKYINIAFSSRGILERASIDTYLLEKVRLIHQSTGERNFHVFYQFLQHASAAERNELHLNSLQAQDFLLTNQSETYDRRDGVEDVDMHQEMVEAMHVMNFGEETVRELMRLIVAILFAGNMKFVSESSGGGSNSFSESCLLEEDEASVAVAELLGVSFDKLAAALTTKVLFARGDIIHKGLDVNQSEKANEALIKSLYGAAFDFITEKINLSITAGSGGEMGVVGNGVRPSLSRSASASSSLGASIVPPGGASIDIFGFETFEVNNFEQLCINYTNETLQQQFNKFVFKLEQQEYEREGILWKFIPFPDNQVVLDLIDKPRTGILQLLDEQCMVNWGSDDKFSSNLYTNCERHDRFSVGSAQRVRKQFSVEHYAGYVEYTVENWLEKNKDQLPAASVELLESSEFELIGQIKVSFRVSDVCIHISPELILRCQKYVRSEGSKITSKTLGKQFSESLKILRTRIDTTVPHYVRCLKPNDELAPDSFDPKQIVEQLRYCGVLEAVRVSRAGYPTRYPHDVFMSRYYMLCPNRSIDAGNLSPYHDESTGNLSEEQKQLKRLVSRVASDVWRLEHESHQRELNAERRHLHDKASEIQQQLSDLETENALARPETMDEFLRLDFSSRCAVAGLQLGQTKVFLRRDAFDFLEAIRNQKFGKTVTKIATAWRRHYTRQYYFYSLSCVVRIQCLFRKARARVQTNELMKAFKEYLRLKEASRKISRCYRKHYALNREGAELREKKQAIVKIQGTIRGRLARREVFVTIACIVKMQSILRTIRRRKIYEQERVAIIKMQCFARIVIAKYCKEEAIRVRAATRIASVARMRSCALEYRRQRAAASQIKVAYRQHLYQERLLYGTFLKRYYMLGDPEDFKKKPKSDRKKKIMLARHRNAIINEKRQELVKLVNKLSLDTWQPGMFESFSKAKKQDAPQALISFAVGLICPPPAILRELTPIPQSKEEYLSKDLSSRYCLAGMQLSNGFVFMRTKTYAHLETTRNELVAGSSAKIQSAARRKLVVEDLKKMKSAAVKVQSILRMVFAKKKLVPMRNEFAATLIQSVWRMSATKKSVWNQYWSTQTAELFGYIGEDNWYMVEKMIHKNPLLVEEENPSTGELPLHKIVERETSWTLLIDMVLTLYPKAVVHKDNDGALPIHHAAKADNLTALEVIYESYKNGAKDVDGHGRLPIHVAAIHGSIEAVKYLTMKAPEGASSFVLPGSDSGGSLPLHLACKNYSSVGLVTALLRSPRHFSLAGCTDENGELPLHLLLRGGAAVDVSAVKTVLTCHLNAISTRDQSGDIPLHIALKSHCKAEVIKTILGHFPGSCVIMDGQGQSPLHLALSNSAEDVTSLALLNHAPRLVTFVDQESGKLPIQVATENDLSLFIVYKLLKRDMPIDLNEKVQVRLIPHYFSWNHIMVSVGDRYYQVVSKILQQCTQPQVLALAHVEDVDGNIALASATPICRHEVRVMLRLFNTLELVKQRPAFTNAASSTEIFYALRFEPPPEQSDLFRVDYESKSSEAVDYTEDWDDDMSQMSESSDHGKRNGSTDLSLSVPEKLKVIRSEKGQHVIAKITPRSDIVERELKIRKEFNLSRHYVPSVISVHHTVHHGAYQNASAEPAYCITMEGADATVEHLMLDLRRSGKAFPSNELKRVAMSLLHLHENGLVHTDFGPHSVGKFGPLFKMLGVGGCVRVGGATDPKHGIYHPPEAVLLEMVNVDGKERKTARVVSITAKLSHDIWAFGNMVYEAVAGVPLSAYSHRGHRVKSSNLAKLARWDEASLKRALRHIDEEDTLARDVVSKLLNPDPSQRFQSIRDVIADPFFNTDAGDRKIKKATQDKAE</sequence>
<feature type="coiled-coil region" evidence="10">
    <location>
        <begin position="972"/>
        <end position="999"/>
    </location>
</feature>
<dbReference type="SMART" id="SM00220">
    <property type="entry name" value="S_TKc"/>
    <property type="match status" value="1"/>
</dbReference>
<dbReference type="Gene3D" id="1.20.58.530">
    <property type="match status" value="1"/>
</dbReference>
<dbReference type="InterPro" id="IPR011009">
    <property type="entry name" value="Kinase-like_dom_sf"/>
</dbReference>
<evidence type="ECO:0000259" key="12">
    <source>
        <dbReference type="PROSITE" id="PS50011"/>
    </source>
</evidence>
<dbReference type="SMART" id="SM00015">
    <property type="entry name" value="IQ"/>
    <property type="match status" value="6"/>
</dbReference>
<feature type="domain" description="Myosin motor" evidence="13">
    <location>
        <begin position="146"/>
        <end position="1047"/>
    </location>
</feature>
<keyword evidence="2" id="KW-0716">Sensory transduction</keyword>
<dbReference type="PANTHER" id="PTHR13140">
    <property type="entry name" value="MYOSIN"/>
    <property type="match status" value="1"/>
</dbReference>
<gene>
    <name evidence="14" type="ORF">ACHAWO_009744</name>
</gene>
<evidence type="ECO:0000256" key="8">
    <source>
        <dbReference type="ARBA" id="ARBA00023305"/>
    </source>
</evidence>
<evidence type="ECO:0000256" key="4">
    <source>
        <dbReference type="ARBA" id="ARBA00022840"/>
    </source>
</evidence>
<dbReference type="PROSITE" id="PS51456">
    <property type="entry name" value="MYOSIN_MOTOR"/>
    <property type="match status" value="1"/>
</dbReference>
<dbReference type="GO" id="GO:0005524">
    <property type="term" value="F:ATP binding"/>
    <property type="evidence" value="ECO:0007669"/>
    <property type="project" value="UniProtKB-UniRule"/>
</dbReference>
<evidence type="ECO:0000313" key="14">
    <source>
        <dbReference type="EMBL" id="KAL3791537.1"/>
    </source>
</evidence>
<name>A0ABD3PUL4_9STRA</name>
<dbReference type="SUPFAM" id="SSF52540">
    <property type="entry name" value="P-loop containing nucleoside triphosphate hydrolases"/>
    <property type="match status" value="2"/>
</dbReference>
<dbReference type="CDD" id="cd00124">
    <property type="entry name" value="MYSc"/>
    <property type="match status" value="1"/>
</dbReference>
<keyword evidence="4 9" id="KW-0067">ATP-binding</keyword>
<dbReference type="InterPro" id="IPR036770">
    <property type="entry name" value="Ankyrin_rpt-contain_sf"/>
</dbReference>
<protein>
    <submittedName>
        <fullName evidence="14">Uncharacterized protein</fullName>
    </submittedName>
</protein>
<keyword evidence="5 9" id="KW-0518">Myosin</keyword>
<dbReference type="PROSITE" id="PS50011">
    <property type="entry name" value="PROTEIN_KINASE_DOM"/>
    <property type="match status" value="1"/>
</dbReference>
<dbReference type="InterPro" id="IPR036961">
    <property type="entry name" value="Kinesin_motor_dom_sf"/>
</dbReference>
<dbReference type="SUPFAM" id="SSF56112">
    <property type="entry name" value="Protein kinase-like (PK-like)"/>
    <property type="match status" value="1"/>
</dbReference>
<dbReference type="Pfam" id="PF00063">
    <property type="entry name" value="Myosin_head"/>
    <property type="match status" value="2"/>
</dbReference>
<proteinExistence type="inferred from homology"/>
<feature type="compositionally biased region" description="Polar residues" evidence="11">
    <location>
        <begin position="241"/>
        <end position="250"/>
    </location>
</feature>
<evidence type="ECO:0000256" key="6">
    <source>
        <dbReference type="ARBA" id="ARBA00023175"/>
    </source>
</evidence>
<keyword evidence="6 9" id="KW-0505">Motor protein</keyword>
<dbReference type="PROSITE" id="PS50096">
    <property type="entry name" value="IQ"/>
    <property type="match status" value="2"/>
</dbReference>
<dbReference type="EMBL" id="JALLPJ020000461">
    <property type="protein sequence ID" value="KAL3791537.1"/>
    <property type="molecule type" value="Genomic_DNA"/>
</dbReference>
<keyword evidence="10" id="KW-0175">Coiled coil</keyword>
<dbReference type="Gene3D" id="3.40.850.10">
    <property type="entry name" value="Kinesin motor domain"/>
    <property type="match status" value="2"/>
</dbReference>
<accession>A0ABD3PUL4</accession>
<evidence type="ECO:0000256" key="10">
    <source>
        <dbReference type="SAM" id="Coils"/>
    </source>
</evidence>
<dbReference type="InterPro" id="IPR027417">
    <property type="entry name" value="P-loop_NTPase"/>
</dbReference>
<keyword evidence="15" id="KW-1185">Reference proteome</keyword>
<comment type="caution">
    <text evidence="14">The sequence shown here is derived from an EMBL/GenBank/DDBJ whole genome shotgun (WGS) entry which is preliminary data.</text>
</comment>
<keyword evidence="7 9" id="KW-0009">Actin-binding</keyword>
<dbReference type="Gene3D" id="1.20.5.4820">
    <property type="match status" value="2"/>
</dbReference>
<evidence type="ECO:0000259" key="13">
    <source>
        <dbReference type="PROSITE" id="PS51456"/>
    </source>
</evidence>
<dbReference type="InterPro" id="IPR001609">
    <property type="entry name" value="Myosin_head_motor_dom-like"/>
</dbReference>
<evidence type="ECO:0000256" key="7">
    <source>
        <dbReference type="ARBA" id="ARBA00023203"/>
    </source>
</evidence>
<feature type="region of interest" description="Actin-binding" evidence="9">
    <location>
        <begin position="853"/>
        <end position="875"/>
    </location>
</feature>
<feature type="compositionally biased region" description="Acidic residues" evidence="11">
    <location>
        <begin position="1912"/>
        <end position="1921"/>
    </location>
</feature>
<dbReference type="Gene3D" id="1.10.510.10">
    <property type="entry name" value="Transferase(Phosphotransferase) domain 1"/>
    <property type="match status" value="1"/>
</dbReference>
<dbReference type="Gene3D" id="1.25.40.20">
    <property type="entry name" value="Ankyrin repeat-containing domain"/>
    <property type="match status" value="1"/>
</dbReference>